<dbReference type="SUPFAM" id="SSF56281">
    <property type="entry name" value="Metallo-hydrolase/oxidoreductase"/>
    <property type="match status" value="1"/>
</dbReference>
<dbReference type="OrthoDB" id="9773738at2"/>
<evidence type="ECO:0000256" key="2">
    <source>
        <dbReference type="ARBA" id="ARBA00022723"/>
    </source>
</evidence>
<keyword evidence="4" id="KW-0862">Zinc</keyword>
<proteinExistence type="inferred from homology"/>
<gene>
    <name evidence="6" type="ORF">B5P45_17755</name>
</gene>
<dbReference type="PANTHER" id="PTHR42978">
    <property type="entry name" value="QUORUM-QUENCHING LACTONASE YTNP-RELATED-RELATED"/>
    <property type="match status" value="1"/>
</dbReference>
<dbReference type="PANTHER" id="PTHR42978:SF6">
    <property type="entry name" value="QUORUM-QUENCHING LACTONASE YTNP-RELATED"/>
    <property type="match status" value="1"/>
</dbReference>
<dbReference type="SMART" id="SM00849">
    <property type="entry name" value="Lactamase_B"/>
    <property type="match status" value="1"/>
</dbReference>
<evidence type="ECO:0000256" key="4">
    <source>
        <dbReference type="ARBA" id="ARBA00022833"/>
    </source>
</evidence>
<dbReference type="InterPro" id="IPR001279">
    <property type="entry name" value="Metallo-B-lactamas"/>
</dbReference>
<evidence type="ECO:0000259" key="5">
    <source>
        <dbReference type="SMART" id="SM00849"/>
    </source>
</evidence>
<dbReference type="AlphaFoldDB" id="A0A2N9VVG6"/>
<keyword evidence="3 6" id="KW-0378">Hydrolase</keyword>
<keyword evidence="7" id="KW-1185">Reference proteome</keyword>
<evidence type="ECO:0000256" key="3">
    <source>
        <dbReference type="ARBA" id="ARBA00022801"/>
    </source>
</evidence>
<dbReference type="Proteomes" id="UP000232163">
    <property type="component" value="Unassembled WGS sequence"/>
</dbReference>
<dbReference type="InterPro" id="IPR036866">
    <property type="entry name" value="RibonucZ/Hydroxyglut_hydro"/>
</dbReference>
<reference evidence="6 7" key="1">
    <citation type="journal article" date="2017" name="Int J Environ Stud">
        <title>Does the Miocene-Pliocene relict legume Oxytropis triphylla form nitrogen-fixing nodules with a combination of bacterial strains?</title>
        <authorList>
            <person name="Safronova V."/>
            <person name="Belimov A."/>
            <person name="Sazanova A."/>
            <person name="Kuznetsova I."/>
            <person name="Popova J."/>
            <person name="Andronov E."/>
            <person name="Verkhozina A."/>
            <person name="Tikhonovich I."/>
        </authorList>
    </citation>
    <scope>NUCLEOTIDE SEQUENCE [LARGE SCALE GENOMIC DNA]</scope>
    <source>
        <strain evidence="6 7">Tri-38</strain>
    </source>
</reference>
<dbReference type="GO" id="GO:0046872">
    <property type="term" value="F:metal ion binding"/>
    <property type="evidence" value="ECO:0007669"/>
    <property type="project" value="UniProtKB-KW"/>
</dbReference>
<dbReference type="EMBL" id="MZMT01000039">
    <property type="protein sequence ID" value="PIO43484.1"/>
    <property type="molecule type" value="Genomic_DNA"/>
</dbReference>
<dbReference type="PROSITE" id="PS51318">
    <property type="entry name" value="TAT"/>
    <property type="match status" value="1"/>
</dbReference>
<accession>A0A2N9VVG6</accession>
<dbReference type="CDD" id="cd07720">
    <property type="entry name" value="OPHC2-like_MBL-fold"/>
    <property type="match status" value="1"/>
</dbReference>
<dbReference type="InterPro" id="IPR006311">
    <property type="entry name" value="TAT_signal"/>
</dbReference>
<organism evidence="6 7">
    <name type="scientific">Phyllobacterium zundukense</name>
    <dbReference type="NCBI Taxonomy" id="1867719"/>
    <lineage>
        <taxon>Bacteria</taxon>
        <taxon>Pseudomonadati</taxon>
        <taxon>Pseudomonadota</taxon>
        <taxon>Alphaproteobacteria</taxon>
        <taxon>Hyphomicrobiales</taxon>
        <taxon>Phyllobacteriaceae</taxon>
        <taxon>Phyllobacterium</taxon>
    </lineage>
</organism>
<dbReference type="Pfam" id="PF00753">
    <property type="entry name" value="Lactamase_B"/>
    <property type="match status" value="1"/>
</dbReference>
<keyword evidence="2" id="KW-0479">Metal-binding</keyword>
<comment type="similarity">
    <text evidence="1">Belongs to the metallo-beta-lactamase superfamily.</text>
</comment>
<evidence type="ECO:0000313" key="6">
    <source>
        <dbReference type="EMBL" id="PIO43484.1"/>
    </source>
</evidence>
<dbReference type="RefSeq" id="WP_100000349.1">
    <property type="nucleotide sequence ID" value="NZ_CP017940.1"/>
</dbReference>
<evidence type="ECO:0000256" key="1">
    <source>
        <dbReference type="ARBA" id="ARBA00007749"/>
    </source>
</evidence>
<name>A0A2N9VVG6_9HYPH</name>
<dbReference type="InterPro" id="IPR051013">
    <property type="entry name" value="MBL_superfamily_lactonases"/>
</dbReference>
<dbReference type="GO" id="GO:0016787">
    <property type="term" value="F:hydrolase activity"/>
    <property type="evidence" value="ECO:0007669"/>
    <property type="project" value="UniProtKB-KW"/>
</dbReference>
<comment type="caution">
    <text evidence="6">The sequence shown here is derived from an EMBL/GenBank/DDBJ whole genome shotgun (WGS) entry which is preliminary data.</text>
</comment>
<evidence type="ECO:0000313" key="7">
    <source>
        <dbReference type="Proteomes" id="UP000232163"/>
    </source>
</evidence>
<feature type="domain" description="Metallo-beta-lactamase" evidence="5">
    <location>
        <begin position="101"/>
        <end position="302"/>
    </location>
</feature>
<dbReference type="Gene3D" id="3.60.15.10">
    <property type="entry name" value="Ribonuclease Z/Hydroxyacylglutathione hydrolase-like"/>
    <property type="match status" value="1"/>
</dbReference>
<dbReference type="KEGG" id="pht:BLM14_16065"/>
<protein>
    <submittedName>
        <fullName evidence="6">MBL fold metallo-hydrolase</fullName>
    </submittedName>
</protein>
<sequence>MTEIQSPTRRRFLGATASGLATPYLLQSNTFVASAFAQEAEAPSDFRVTRIQVGSFKITIVSDGGTIQNRPWETYGTDRKPHEVQALLKENFLPTDKFVVSYAPLIIDTGTEVILVDTGFGENGRPNGAGKMLAALQFAGYTPDQISLVFLTHLHRDHVGGLREAGAETFPKARYAVNATEFDFWVSEARIGSAAEPNHRDVIEKVKPLAPRISFVSDGEGVLPGITALAAPGHSPGHMILNIESDGRRVVLAADTVVHYALGLQRPNWEVRFDMDKPAAAATRKRVLDMIASDKVPFLGYHMPHPSIGFLDRKGDGYYFVPATYQFAI</sequence>